<feature type="chain" id="PRO_5016240139" evidence="1">
    <location>
        <begin position="22"/>
        <end position="151"/>
    </location>
</feature>
<keyword evidence="1" id="KW-0732">Signal</keyword>
<evidence type="ECO:0000256" key="1">
    <source>
        <dbReference type="SAM" id="SignalP"/>
    </source>
</evidence>
<gene>
    <name evidence="2" type="ORF">A8139_06485</name>
</gene>
<proteinExistence type="predicted"/>
<protein>
    <submittedName>
        <fullName evidence="2">Uncharacterized protein</fullName>
    </submittedName>
</protein>
<sequence>MTLKKITIMALLFLIPQLSMAALINEMQTCQGLIEHIDKKLDETGSKYDKGAVKKVRNGLEGYNQYIQRDIVTPGLLKYSGGDQSKAKAMQEQVDVYKKTIAKRYDLTYPQNEIFMNHAMAVNECAKQAVPSGQELEGLKEALNLMVEFAQ</sequence>
<dbReference type="AlphaFoldDB" id="A0A2Z4PQ81"/>
<reference evidence="2 3" key="1">
    <citation type="submission" date="2016-06" db="EMBL/GenBank/DDBJ databases">
        <title>The sequenced genome of the ice-adhering bacterium Marinomonas primoryensis, from Antarctica.</title>
        <authorList>
            <person name="Graham L."/>
            <person name="Vance T.D.R."/>
            <person name="Davies P.L."/>
        </authorList>
    </citation>
    <scope>NUCLEOTIDE SEQUENCE [LARGE SCALE GENOMIC DNA]</scope>
    <source>
        <strain evidence="2 3">AceL</strain>
    </source>
</reference>
<accession>A0A2Z4PQ81</accession>
<feature type="signal peptide" evidence="1">
    <location>
        <begin position="1"/>
        <end position="21"/>
    </location>
</feature>
<organism evidence="2 3">
    <name type="scientific">Marinomonas primoryensis</name>
    <dbReference type="NCBI Taxonomy" id="178399"/>
    <lineage>
        <taxon>Bacteria</taxon>
        <taxon>Pseudomonadati</taxon>
        <taxon>Pseudomonadota</taxon>
        <taxon>Gammaproteobacteria</taxon>
        <taxon>Oceanospirillales</taxon>
        <taxon>Oceanospirillaceae</taxon>
        <taxon>Marinomonas</taxon>
    </lineage>
</organism>
<evidence type="ECO:0000313" key="2">
    <source>
        <dbReference type="EMBL" id="AWX99685.1"/>
    </source>
</evidence>
<dbReference type="EMBL" id="CP016181">
    <property type="protein sequence ID" value="AWX99685.1"/>
    <property type="molecule type" value="Genomic_DNA"/>
</dbReference>
<dbReference type="Proteomes" id="UP000249898">
    <property type="component" value="Chromosome"/>
</dbReference>
<evidence type="ECO:0000313" key="3">
    <source>
        <dbReference type="Proteomes" id="UP000249898"/>
    </source>
</evidence>
<name>A0A2Z4PQ81_9GAMM</name>